<keyword evidence="1" id="KW-1133">Transmembrane helix</keyword>
<keyword evidence="1" id="KW-0472">Membrane</keyword>
<feature type="transmembrane region" description="Helical" evidence="1">
    <location>
        <begin position="157"/>
        <end position="178"/>
    </location>
</feature>
<name>A0A9X4DFR2_9PSED</name>
<accession>A0A9X4DFR2</accession>
<dbReference type="AlphaFoldDB" id="A0A9X4DFR2"/>
<protein>
    <submittedName>
        <fullName evidence="2">Uncharacterized protein</fullName>
    </submittedName>
</protein>
<gene>
    <name evidence="2" type="ORF">NP554_20720</name>
</gene>
<proteinExistence type="predicted"/>
<organism evidence="2 3">
    <name type="scientific">Pseudomonas asiatica</name>
    <dbReference type="NCBI Taxonomy" id="2219225"/>
    <lineage>
        <taxon>Bacteria</taxon>
        <taxon>Pseudomonadati</taxon>
        <taxon>Pseudomonadota</taxon>
        <taxon>Gammaproteobacteria</taxon>
        <taxon>Pseudomonadales</taxon>
        <taxon>Pseudomonadaceae</taxon>
        <taxon>Pseudomonas</taxon>
    </lineage>
</organism>
<evidence type="ECO:0000313" key="3">
    <source>
        <dbReference type="Proteomes" id="UP001150728"/>
    </source>
</evidence>
<dbReference type="RefSeq" id="WP_054882089.1">
    <property type="nucleotide sequence ID" value="NZ_JAGFDZ010000002.1"/>
</dbReference>
<sequence length="231" mass="25189">MQPQSLNPNLSLVIPVAKSKTNQDLVAYALGIPSANMVLKSGTSSQTTVLVEPANAEDKPLVSVHTGPDEAEDHAVKEDLASIEQRMERRIDRLADEFRREMRLRDQSSRREAIAYKQAVAAHLESNDKSVAATLAAVERAEAEFGQVKQANKELRFWMAGIGVAIVLGIMGANATIFGGGKAFFDGGKEALVNQQRIDALIKQAQDQTEANRRILDEIRAAQLKSRPGQS</sequence>
<dbReference type="EMBL" id="JANIAM010000018">
    <property type="protein sequence ID" value="MDD2114207.1"/>
    <property type="molecule type" value="Genomic_DNA"/>
</dbReference>
<comment type="caution">
    <text evidence="2">The sequence shown here is derived from an EMBL/GenBank/DDBJ whole genome shotgun (WGS) entry which is preliminary data.</text>
</comment>
<evidence type="ECO:0000313" key="2">
    <source>
        <dbReference type="EMBL" id="MDD2114207.1"/>
    </source>
</evidence>
<keyword evidence="1" id="KW-0812">Transmembrane</keyword>
<reference evidence="2" key="1">
    <citation type="submission" date="2022-07" db="EMBL/GenBank/DDBJ databases">
        <title>Multi-strain Analysis of Pseudomonas putida Reveals Metabolic and Genetic Diversity.</title>
        <authorList>
            <person name="Monk J.M."/>
        </authorList>
    </citation>
    <scope>NUCLEOTIDE SEQUENCE</scope>
    <source>
        <strain evidence="2">17633</strain>
    </source>
</reference>
<dbReference type="Proteomes" id="UP001150728">
    <property type="component" value="Unassembled WGS sequence"/>
</dbReference>
<evidence type="ECO:0000256" key="1">
    <source>
        <dbReference type="SAM" id="Phobius"/>
    </source>
</evidence>